<proteinExistence type="predicted"/>
<sequence>MSKKRVAGTSLKSIPLSLLLLIGGFSGNTASAYMEMGVETPRMEESYELEEMAPGVTYTHMERGDSSKQDVYTVQIALMETKEQSRDLVKSLKSDGYKAYVTQIKDNKYNDIETHRIAYLVRVGQYKEEEKARELEVQLENDGYSSANTIFTAFDGTRTTGPWSIHVIEVDPDTFQGEVTSSLAQGVIKGKEKVTEISERTGALAAVNGGYFVMGPSDGTTGDLAGISMVEGELVSESVSDRTSLIFPESGPADIAEVATELKAESSDGAAAILDGMNRKPGLIRSCGGTGGDEPTEEPMHDVTCTDDSELIVYKPVFGGETPAGEGLEVVLNADGQVVEMRERGGVIPGNGAVIAATGTKVAWLEAHAQPGMTVNVDEGLIIDGEQAAADGMKSVVNGGPRLIENGEISIHSADEGFYWSTDFLYNFAFKRHPRTLAGIKENGNLLFVTVDGRADNSIGMNFLESAKLMKSLGAVEAMNLDGGGSTTMAVGGELVTQPSDASGERPVGDAIVILPE</sequence>
<evidence type="ECO:0000313" key="3">
    <source>
        <dbReference type="Proteomes" id="UP000182062"/>
    </source>
</evidence>
<dbReference type="AlphaFoldDB" id="A0A1J6VWZ4"/>
<dbReference type="InterPro" id="IPR018711">
    <property type="entry name" value="NAGPA"/>
</dbReference>
<organism evidence="2 3">
    <name type="scientific">Rossellomorea aquimaris</name>
    <dbReference type="NCBI Taxonomy" id="189382"/>
    <lineage>
        <taxon>Bacteria</taxon>
        <taxon>Bacillati</taxon>
        <taxon>Bacillota</taxon>
        <taxon>Bacilli</taxon>
        <taxon>Bacillales</taxon>
        <taxon>Bacillaceae</taxon>
        <taxon>Rossellomorea</taxon>
    </lineage>
</organism>
<dbReference type="PANTHER" id="PTHR40446:SF2">
    <property type="entry name" value="N-ACETYLGLUCOSAMINE-1-PHOSPHODIESTER ALPHA-N-ACETYLGLUCOSAMINIDASE"/>
    <property type="match status" value="1"/>
</dbReference>
<comment type="caution">
    <text evidence="2">The sequence shown here is derived from an EMBL/GenBank/DDBJ whole genome shotgun (WGS) entry which is preliminary data.</text>
</comment>
<dbReference type="PANTHER" id="PTHR40446">
    <property type="entry name" value="N-ACETYLGLUCOSAMINE-1-PHOSPHODIESTER ALPHA-N-ACETYLGLUCOSAMINIDASE"/>
    <property type="match status" value="1"/>
</dbReference>
<gene>
    <name evidence="2" type="ORF">BHE18_02690</name>
</gene>
<dbReference type="Pfam" id="PF09992">
    <property type="entry name" value="NAGPA"/>
    <property type="match status" value="1"/>
</dbReference>
<keyword evidence="3" id="KW-1185">Reference proteome</keyword>
<dbReference type="InterPro" id="IPR007730">
    <property type="entry name" value="SPOR-like_dom"/>
</dbReference>
<dbReference type="Gene3D" id="3.30.70.1070">
    <property type="entry name" value="Sporulation related repeat"/>
    <property type="match status" value="1"/>
</dbReference>
<dbReference type="SUPFAM" id="SSF110997">
    <property type="entry name" value="Sporulation related repeat"/>
    <property type="match status" value="1"/>
</dbReference>
<reference evidence="2 3" key="1">
    <citation type="submission" date="2016-09" db="EMBL/GenBank/DDBJ databases">
        <title>Bacillus aquimaris SAMM genome sequence reveals colonization and biosurfactant production capacities.</title>
        <authorList>
            <person name="Waghmode S.R."/>
            <person name="Suryavanshi M.V."/>
        </authorList>
    </citation>
    <scope>NUCLEOTIDE SEQUENCE [LARGE SCALE GENOMIC DNA]</scope>
    <source>
        <strain evidence="2 3">SAMM</strain>
    </source>
</reference>
<protein>
    <recommendedName>
        <fullName evidence="1">SPOR domain-containing protein</fullName>
    </recommendedName>
</protein>
<dbReference type="RefSeq" id="WP_071619938.1">
    <property type="nucleotide sequence ID" value="NZ_MINN01000117.1"/>
</dbReference>
<evidence type="ECO:0000313" key="2">
    <source>
        <dbReference type="EMBL" id="OIU69834.1"/>
    </source>
</evidence>
<evidence type="ECO:0000259" key="1">
    <source>
        <dbReference type="PROSITE" id="PS51724"/>
    </source>
</evidence>
<dbReference type="InterPro" id="IPR036680">
    <property type="entry name" value="SPOR-like_sf"/>
</dbReference>
<accession>A0A1J6VWZ4</accession>
<dbReference type="GO" id="GO:0042834">
    <property type="term" value="F:peptidoglycan binding"/>
    <property type="evidence" value="ECO:0007669"/>
    <property type="project" value="InterPro"/>
</dbReference>
<dbReference type="EMBL" id="MINN01000117">
    <property type="protein sequence ID" value="OIU69834.1"/>
    <property type="molecule type" value="Genomic_DNA"/>
</dbReference>
<dbReference type="OrthoDB" id="9809781at2"/>
<dbReference type="Pfam" id="PF05036">
    <property type="entry name" value="SPOR"/>
    <property type="match status" value="1"/>
</dbReference>
<dbReference type="Proteomes" id="UP000182062">
    <property type="component" value="Unassembled WGS sequence"/>
</dbReference>
<name>A0A1J6VWZ4_9BACI</name>
<dbReference type="PROSITE" id="PS51724">
    <property type="entry name" value="SPOR"/>
    <property type="match status" value="1"/>
</dbReference>
<feature type="domain" description="SPOR" evidence="1">
    <location>
        <begin position="66"/>
        <end position="152"/>
    </location>
</feature>